<dbReference type="PANTHER" id="PTHR35525">
    <property type="entry name" value="BLL6575 PROTEIN"/>
    <property type="match status" value="1"/>
</dbReference>
<name>A0ABR9F0A2_9GAMM</name>
<dbReference type="RefSeq" id="WP_096282020.1">
    <property type="nucleotide sequence ID" value="NZ_CP189763.1"/>
</dbReference>
<comment type="caution">
    <text evidence="2">The sequence shown here is derived from an EMBL/GenBank/DDBJ whole genome shotgun (WGS) entry which is preliminary data.</text>
</comment>
<gene>
    <name evidence="2" type="ORF">EI168_07210</name>
</gene>
<dbReference type="Proteomes" id="UP001645039">
    <property type="component" value="Unassembled WGS sequence"/>
</dbReference>
<dbReference type="SUPFAM" id="SSF160904">
    <property type="entry name" value="Jann2411-like"/>
    <property type="match status" value="1"/>
</dbReference>
<sequence>MPSEIAPPFIASNLALDFMNTQFGVADERQECLDDDSSVVAWLQQAGVLAEYRESPPSGIAQLARELRNNMQDLLTSAQQGRAADPAVVNHVLERGYPVEKIEWQSTASVFQKKTYQRNMESESLLQPVARALVQLLTEADLQLVKQCEASDCVLLFHDQTKSHRRRWCSMASCGNRMKAAVHRARKREKADKK</sequence>
<dbReference type="InterPro" id="IPR023286">
    <property type="entry name" value="ABATE_dom_sf"/>
</dbReference>
<proteinExistence type="predicted"/>
<dbReference type="EMBL" id="RRZD01000005">
    <property type="protein sequence ID" value="MBE0399900.1"/>
    <property type="molecule type" value="Genomic_DNA"/>
</dbReference>
<dbReference type="Pfam" id="PF11706">
    <property type="entry name" value="zf-CGNR"/>
    <property type="match status" value="1"/>
</dbReference>
<organism evidence="2 3">
    <name type="scientific">Halomonas casei</name>
    <dbReference type="NCBI Taxonomy" id="2742613"/>
    <lineage>
        <taxon>Bacteria</taxon>
        <taxon>Pseudomonadati</taxon>
        <taxon>Pseudomonadota</taxon>
        <taxon>Gammaproteobacteria</taxon>
        <taxon>Oceanospirillales</taxon>
        <taxon>Halomonadaceae</taxon>
        <taxon>Halomonas</taxon>
    </lineage>
</organism>
<accession>A0ABR9F0A2</accession>
<evidence type="ECO:0000313" key="2">
    <source>
        <dbReference type="EMBL" id="MBE0399900.1"/>
    </source>
</evidence>
<dbReference type="Pfam" id="PF07336">
    <property type="entry name" value="ABATE"/>
    <property type="match status" value="1"/>
</dbReference>
<protein>
    <submittedName>
        <fullName evidence="2">ABATE domain-containing protein</fullName>
    </submittedName>
</protein>
<reference evidence="2 3" key="1">
    <citation type="submission" date="2020-07" db="EMBL/GenBank/DDBJ databases">
        <title>Halophilic bacteria isolated from french cheeses.</title>
        <authorList>
            <person name="Kothe C.I."/>
            <person name="Farah-Kraiem B."/>
            <person name="Renault P."/>
            <person name="Dridi B."/>
        </authorList>
    </citation>
    <scope>NUCLEOTIDE SEQUENCE [LARGE SCALE GENOMIC DNA]</scope>
    <source>
        <strain evidence="2 3">FME1</strain>
    </source>
</reference>
<dbReference type="Gene3D" id="1.10.3300.10">
    <property type="entry name" value="Jann2411-like domain"/>
    <property type="match status" value="1"/>
</dbReference>
<dbReference type="InterPro" id="IPR021005">
    <property type="entry name" value="Znf_CGNR"/>
</dbReference>
<dbReference type="PANTHER" id="PTHR35525:SF3">
    <property type="entry name" value="BLL6575 PROTEIN"/>
    <property type="match status" value="1"/>
</dbReference>
<keyword evidence="3" id="KW-1185">Reference proteome</keyword>
<evidence type="ECO:0000259" key="1">
    <source>
        <dbReference type="Pfam" id="PF11706"/>
    </source>
</evidence>
<dbReference type="InterPro" id="IPR010852">
    <property type="entry name" value="ABATE"/>
</dbReference>
<feature type="domain" description="Zinc finger CGNR" evidence="1">
    <location>
        <begin position="145"/>
        <end position="187"/>
    </location>
</feature>
<evidence type="ECO:0000313" key="3">
    <source>
        <dbReference type="Proteomes" id="UP001645039"/>
    </source>
</evidence>